<dbReference type="PANTHER" id="PTHR47417">
    <property type="entry name" value="SMR DOMAIN-CONTAINING PROTEIN YPL199C"/>
    <property type="match status" value="1"/>
</dbReference>
<dbReference type="SUPFAM" id="SSF160443">
    <property type="entry name" value="SMR domain-like"/>
    <property type="match status" value="1"/>
</dbReference>
<protein>
    <recommendedName>
        <fullName evidence="1">Smr domain-containing protein</fullName>
    </recommendedName>
</protein>
<keyword evidence="3" id="KW-1185">Reference proteome</keyword>
<dbReference type="Proteomes" id="UP000320333">
    <property type="component" value="Unassembled WGS sequence"/>
</dbReference>
<dbReference type="SMART" id="SM00463">
    <property type="entry name" value="SMR"/>
    <property type="match status" value="1"/>
</dbReference>
<reference evidence="2 3" key="1">
    <citation type="journal article" date="2019" name="Sci. Rep.">
        <title>Comparative genomics of chytrid fungi reveal insights into the obligate biotrophic and pathogenic lifestyle of Synchytrium endobioticum.</title>
        <authorList>
            <person name="van de Vossenberg B.T.L.H."/>
            <person name="Warris S."/>
            <person name="Nguyen H.D.T."/>
            <person name="van Gent-Pelzer M.P.E."/>
            <person name="Joly D.L."/>
            <person name="van de Geest H.C."/>
            <person name="Bonants P.J.M."/>
            <person name="Smith D.S."/>
            <person name="Levesque C.A."/>
            <person name="van der Lee T.A.J."/>
        </authorList>
    </citation>
    <scope>NUCLEOTIDE SEQUENCE [LARGE SCALE GENOMIC DNA]</scope>
    <source>
        <strain evidence="2 3">CBS 675.73</strain>
    </source>
</reference>
<dbReference type="Gene3D" id="3.30.1370.110">
    <property type="match status" value="1"/>
</dbReference>
<dbReference type="PROSITE" id="PS50828">
    <property type="entry name" value="SMR"/>
    <property type="match status" value="1"/>
</dbReference>
<accession>A0A507FGY8</accession>
<comment type="caution">
    <text evidence="2">The sequence shown here is derived from an EMBL/GenBank/DDBJ whole genome shotgun (WGS) entry which is preliminary data.</text>
</comment>
<evidence type="ECO:0000313" key="3">
    <source>
        <dbReference type="Proteomes" id="UP000320333"/>
    </source>
</evidence>
<dbReference type="STRING" id="246404.A0A507FGY8"/>
<name>A0A507FGY8_9FUNG</name>
<dbReference type="Pfam" id="PF01713">
    <property type="entry name" value="Smr"/>
    <property type="match status" value="1"/>
</dbReference>
<dbReference type="PANTHER" id="PTHR47417:SF1">
    <property type="entry name" value="SMR DOMAIN-CONTAINING PROTEIN YPL199C"/>
    <property type="match status" value="1"/>
</dbReference>
<dbReference type="InterPro" id="IPR002625">
    <property type="entry name" value="Smr_dom"/>
</dbReference>
<dbReference type="InterPro" id="IPR053020">
    <property type="entry name" value="Smr_domain_protein"/>
</dbReference>
<dbReference type="AlphaFoldDB" id="A0A507FGY8"/>
<feature type="domain" description="Smr" evidence="1">
    <location>
        <begin position="77"/>
        <end position="157"/>
    </location>
</feature>
<proteinExistence type="predicted"/>
<evidence type="ECO:0000313" key="2">
    <source>
        <dbReference type="EMBL" id="TPX75649.1"/>
    </source>
</evidence>
<dbReference type="EMBL" id="QEAP01000073">
    <property type="protein sequence ID" value="TPX75649.1"/>
    <property type="molecule type" value="Genomic_DNA"/>
</dbReference>
<dbReference type="OrthoDB" id="3231855at2759"/>
<evidence type="ECO:0000259" key="1">
    <source>
        <dbReference type="PROSITE" id="PS50828"/>
    </source>
</evidence>
<organism evidence="2 3">
    <name type="scientific">Chytriomyces confervae</name>
    <dbReference type="NCBI Taxonomy" id="246404"/>
    <lineage>
        <taxon>Eukaryota</taxon>
        <taxon>Fungi</taxon>
        <taxon>Fungi incertae sedis</taxon>
        <taxon>Chytridiomycota</taxon>
        <taxon>Chytridiomycota incertae sedis</taxon>
        <taxon>Chytridiomycetes</taxon>
        <taxon>Chytridiales</taxon>
        <taxon>Chytriomycetaceae</taxon>
        <taxon>Chytriomyces</taxon>
    </lineage>
</organism>
<sequence length="166" mass="18119">MGNSISQVVIGVIDWSASDKLRHAETLRKSAKDLRQNSVGIKGEARSARFAEADALDVRARALIFAHFNDGRQRTEIDLHGLFVAEARVMLSDRIKLVTDSKLPSLMVITGQGIHSADGVSKLKPMVLELISKLSLSSQVTVLPDTPNKGCITLQFTYPSSQCCIQ</sequence>
<gene>
    <name evidence="2" type="ORF">CcCBS67573_g03081</name>
</gene>
<dbReference type="InterPro" id="IPR036063">
    <property type="entry name" value="Smr_dom_sf"/>
</dbReference>